<organism evidence="1 2">
    <name type="scientific">Desulfonema magnum</name>
    <dbReference type="NCBI Taxonomy" id="45655"/>
    <lineage>
        <taxon>Bacteria</taxon>
        <taxon>Pseudomonadati</taxon>
        <taxon>Thermodesulfobacteriota</taxon>
        <taxon>Desulfobacteria</taxon>
        <taxon>Desulfobacterales</taxon>
        <taxon>Desulfococcaceae</taxon>
        <taxon>Desulfonema</taxon>
    </lineage>
</organism>
<dbReference type="KEGG" id="dmm:dnm_090710"/>
<gene>
    <name evidence="1" type="ORF">dnm_090710</name>
</gene>
<protein>
    <submittedName>
        <fullName evidence="1">Uncharacterized protein</fullName>
    </submittedName>
</protein>
<evidence type="ECO:0000313" key="2">
    <source>
        <dbReference type="Proteomes" id="UP000663722"/>
    </source>
</evidence>
<dbReference type="RefSeq" id="WP_207680121.1">
    <property type="nucleotide sequence ID" value="NZ_CP061800.1"/>
</dbReference>
<accession>A0A975BWK1</accession>
<reference evidence="1" key="1">
    <citation type="journal article" date="2021" name="Microb. Physiol.">
        <title>Proteogenomic Insights into the Physiology of Marine, Sulfate-Reducing, Filamentous Desulfonema limicola and Desulfonema magnum.</title>
        <authorList>
            <person name="Schnaars V."/>
            <person name="Wohlbrand L."/>
            <person name="Scheve S."/>
            <person name="Hinrichs C."/>
            <person name="Reinhardt R."/>
            <person name="Rabus R."/>
        </authorList>
    </citation>
    <scope>NUCLEOTIDE SEQUENCE</scope>
    <source>
        <strain evidence="1">4be13</strain>
    </source>
</reference>
<dbReference type="EMBL" id="CP061800">
    <property type="protein sequence ID" value="QTA92978.1"/>
    <property type="molecule type" value="Genomic_DNA"/>
</dbReference>
<sequence>MEELAEKFPDVRFADITESPENPDDLWINVTEPENEDREIELTEFFGDRTTDILMDYRYHIFVMPIR</sequence>
<keyword evidence="2" id="KW-1185">Reference proteome</keyword>
<dbReference type="AlphaFoldDB" id="A0A975BWK1"/>
<name>A0A975BWK1_9BACT</name>
<dbReference type="Proteomes" id="UP000663722">
    <property type="component" value="Chromosome"/>
</dbReference>
<evidence type="ECO:0000313" key="1">
    <source>
        <dbReference type="EMBL" id="QTA92978.1"/>
    </source>
</evidence>
<proteinExistence type="predicted"/>